<dbReference type="EMBL" id="CP014593">
    <property type="protein sequence ID" value="ANZ78130.1"/>
    <property type="molecule type" value="Genomic_DNA"/>
</dbReference>
<name>A0A1B2JJB7_PICPA</name>
<evidence type="ECO:0000313" key="1">
    <source>
        <dbReference type="EMBL" id="ANZ78130.1"/>
    </source>
</evidence>
<accession>A0A1B2JJB7</accession>
<dbReference type="AlphaFoldDB" id="A0A1B2JJB7"/>
<organism evidence="1">
    <name type="scientific">Komagataella pastoris</name>
    <name type="common">Yeast</name>
    <name type="synonym">Pichia pastoris</name>
    <dbReference type="NCBI Taxonomy" id="4922"/>
    <lineage>
        <taxon>Eukaryota</taxon>
        <taxon>Fungi</taxon>
        <taxon>Dikarya</taxon>
        <taxon>Ascomycota</taxon>
        <taxon>Saccharomycotina</taxon>
        <taxon>Pichiomycetes</taxon>
        <taxon>Pichiales</taxon>
        <taxon>Pichiaceae</taxon>
        <taxon>Komagataella</taxon>
    </lineage>
</organism>
<protein>
    <submittedName>
        <fullName evidence="1">BA75_05283T0</fullName>
    </submittedName>
</protein>
<dbReference type="Gene3D" id="2.60.120.1560">
    <property type="match status" value="1"/>
</dbReference>
<gene>
    <name evidence="1" type="ORF">ATY40_BA7505283</name>
</gene>
<proteinExistence type="predicted"/>
<dbReference type="OrthoDB" id="4070698at2759"/>
<sequence length="168" mass="19014">MESTRFLFSNTDYNSILFLGSATATDQSLQKREVQFLKPKTSLNYALFFDNTRDLGQTISTTQYLSADSYYPLRVVLAAVSQHALLDFQIKLPDGDLLTQYEGYVYNFALKESESSTITADKTSTWTGTYTTWTTDSDGSTIVVVPTSTVTADETHLDWIVHHLDYRF</sequence>
<reference evidence="1" key="1">
    <citation type="submission" date="2016-02" db="EMBL/GenBank/DDBJ databases">
        <title>Comparative genomic and transcriptomic foundation for Pichia pastoris.</title>
        <authorList>
            <person name="Love K.R."/>
            <person name="Shah K.A."/>
            <person name="Whittaker C.A."/>
            <person name="Wu J."/>
            <person name="Bartlett M.C."/>
            <person name="Ma D."/>
            <person name="Leeson R.L."/>
            <person name="Priest M."/>
            <person name="Young S.K."/>
            <person name="Love J.C."/>
        </authorList>
    </citation>
    <scope>NUCLEOTIDE SEQUENCE</scope>
    <source>
        <strain evidence="1">ATCC 28485</strain>
    </source>
</reference>